<comment type="caution">
    <text evidence="1">The sequence shown here is derived from an EMBL/GenBank/DDBJ whole genome shotgun (WGS) entry which is preliminary data.</text>
</comment>
<proteinExistence type="predicted"/>
<dbReference type="EMBL" id="VAJM01000016">
    <property type="protein sequence ID" value="TLM88814.1"/>
    <property type="molecule type" value="Genomic_DNA"/>
</dbReference>
<name>A0A5R8WJY7_9BACT</name>
<gene>
    <name evidence="1" type="ORF">FDY95_23555</name>
</gene>
<evidence type="ECO:0000313" key="1">
    <source>
        <dbReference type="EMBL" id="TLM88814.1"/>
    </source>
</evidence>
<accession>A0A5R8WJY7</accession>
<evidence type="ECO:0000313" key="2">
    <source>
        <dbReference type="Proteomes" id="UP000305517"/>
    </source>
</evidence>
<organism evidence="1 2">
    <name type="scientific">Hymenobacter jeollabukensis</name>
    <dbReference type="NCBI Taxonomy" id="2025313"/>
    <lineage>
        <taxon>Bacteria</taxon>
        <taxon>Pseudomonadati</taxon>
        <taxon>Bacteroidota</taxon>
        <taxon>Cytophagia</taxon>
        <taxon>Cytophagales</taxon>
        <taxon>Hymenobacteraceae</taxon>
        <taxon>Hymenobacter</taxon>
    </lineage>
</organism>
<dbReference type="RefSeq" id="WP_138081748.1">
    <property type="nucleotide sequence ID" value="NZ_VAJM01000016.1"/>
</dbReference>
<keyword evidence="2" id="KW-1185">Reference proteome</keyword>
<reference evidence="1 2" key="1">
    <citation type="submission" date="2019-05" db="EMBL/GenBank/DDBJ databases">
        <title>Hymenobacter edaphi sp. nov., isolated from abandoned arsenic-contaminated farmland soil.</title>
        <authorList>
            <person name="Nie L."/>
        </authorList>
    </citation>
    <scope>NUCLEOTIDE SEQUENCE [LARGE SCALE GENOMIC DNA]</scope>
    <source>
        <strain evidence="1 2">1-3-3-8</strain>
    </source>
</reference>
<protein>
    <submittedName>
        <fullName evidence="1">Uncharacterized protein</fullName>
    </submittedName>
</protein>
<sequence length="61" mass="7155">MLHHAAIEAIYPLAIQWQVQCAECGAEQTGWEWRETPIRFPGDEWQPDQLLAAWCLLHHRC</sequence>
<dbReference type="Proteomes" id="UP000305517">
    <property type="component" value="Unassembled WGS sequence"/>
</dbReference>
<dbReference type="AlphaFoldDB" id="A0A5R8WJY7"/>